<gene>
    <name evidence="1" type="ORF">NDU88_005226</name>
</gene>
<dbReference type="EMBL" id="JANPWB010000009">
    <property type="protein sequence ID" value="KAJ1152451.1"/>
    <property type="molecule type" value="Genomic_DNA"/>
</dbReference>
<proteinExistence type="predicted"/>
<evidence type="ECO:0000313" key="2">
    <source>
        <dbReference type="Proteomes" id="UP001066276"/>
    </source>
</evidence>
<keyword evidence="2" id="KW-1185">Reference proteome</keyword>
<dbReference type="Proteomes" id="UP001066276">
    <property type="component" value="Chromosome 5"/>
</dbReference>
<comment type="caution">
    <text evidence="1">The sequence shown here is derived from an EMBL/GenBank/DDBJ whole genome shotgun (WGS) entry which is preliminary data.</text>
</comment>
<reference evidence="1" key="1">
    <citation type="journal article" date="2022" name="bioRxiv">
        <title>Sequencing and chromosome-scale assembly of the giantPleurodeles waltlgenome.</title>
        <authorList>
            <person name="Brown T."/>
            <person name="Elewa A."/>
            <person name="Iarovenko S."/>
            <person name="Subramanian E."/>
            <person name="Araus A.J."/>
            <person name="Petzold A."/>
            <person name="Susuki M."/>
            <person name="Suzuki K.-i.T."/>
            <person name="Hayashi T."/>
            <person name="Toyoda A."/>
            <person name="Oliveira C."/>
            <person name="Osipova E."/>
            <person name="Leigh N.D."/>
            <person name="Simon A."/>
            <person name="Yun M.H."/>
        </authorList>
    </citation>
    <scope>NUCLEOTIDE SEQUENCE</scope>
    <source>
        <strain evidence="1">20211129_DDA</strain>
        <tissue evidence="1">Liver</tissue>
    </source>
</reference>
<accession>A0AAV7RHW6</accession>
<name>A0AAV7RHW6_PLEWA</name>
<organism evidence="1 2">
    <name type="scientific">Pleurodeles waltl</name>
    <name type="common">Iberian ribbed newt</name>
    <dbReference type="NCBI Taxonomy" id="8319"/>
    <lineage>
        <taxon>Eukaryota</taxon>
        <taxon>Metazoa</taxon>
        <taxon>Chordata</taxon>
        <taxon>Craniata</taxon>
        <taxon>Vertebrata</taxon>
        <taxon>Euteleostomi</taxon>
        <taxon>Amphibia</taxon>
        <taxon>Batrachia</taxon>
        <taxon>Caudata</taxon>
        <taxon>Salamandroidea</taxon>
        <taxon>Salamandridae</taxon>
        <taxon>Pleurodelinae</taxon>
        <taxon>Pleurodeles</taxon>
    </lineage>
</organism>
<evidence type="ECO:0000313" key="1">
    <source>
        <dbReference type="EMBL" id="KAJ1152451.1"/>
    </source>
</evidence>
<protein>
    <submittedName>
        <fullName evidence="1">Uncharacterized protein</fullName>
    </submittedName>
</protein>
<dbReference type="AlphaFoldDB" id="A0AAV7RHW6"/>
<sequence length="122" mass="13373">MPCEVQAFEKSVTSDIENLRPQHKFTNLSRIENEALRALAADSNITIKPADKGGAIVVMNTDDYRQECLRLLGDSTYYAHIDRDPTGCLQTEIRDAVVEGALRGRGGRDPADASLAFAGHQL</sequence>